<dbReference type="Gene3D" id="3.40.470.10">
    <property type="entry name" value="Uracil-DNA glycosylase-like domain"/>
    <property type="match status" value="1"/>
</dbReference>
<gene>
    <name evidence="2" type="ORF">J0G10_13830</name>
</gene>
<feature type="domain" description="Uracil-DNA glycosylase-like" evidence="1">
    <location>
        <begin position="104"/>
        <end position="203"/>
    </location>
</feature>
<accession>A0ABX8YXH5</accession>
<organism evidence="2 3">
    <name type="scientific">Pseudomonas germanica</name>
    <dbReference type="NCBI Taxonomy" id="2815720"/>
    <lineage>
        <taxon>Bacteria</taxon>
        <taxon>Pseudomonadati</taxon>
        <taxon>Pseudomonadota</taxon>
        <taxon>Gammaproteobacteria</taxon>
        <taxon>Pseudomonadales</taxon>
        <taxon>Pseudomonadaceae</taxon>
        <taxon>Pseudomonas</taxon>
    </lineage>
</organism>
<name>A0ABX8YXH5_9PSED</name>
<evidence type="ECO:0000313" key="3">
    <source>
        <dbReference type="Proteomes" id="UP000824588"/>
    </source>
</evidence>
<dbReference type="SUPFAM" id="SSF52141">
    <property type="entry name" value="Uracil-DNA glycosylase-like"/>
    <property type="match status" value="1"/>
</dbReference>
<evidence type="ECO:0000259" key="1">
    <source>
        <dbReference type="Pfam" id="PF03167"/>
    </source>
</evidence>
<evidence type="ECO:0000313" key="2">
    <source>
        <dbReference type="EMBL" id="QYY84475.1"/>
    </source>
</evidence>
<proteinExistence type="predicted"/>
<protein>
    <submittedName>
        <fullName evidence="2">Uracil-DNA glycosylase</fullName>
    </submittedName>
</protein>
<dbReference type="InterPro" id="IPR036895">
    <property type="entry name" value="Uracil-DNA_glycosylase-like_sf"/>
</dbReference>
<dbReference type="Proteomes" id="UP000824588">
    <property type="component" value="Chromosome"/>
</dbReference>
<reference evidence="2 3" key="1">
    <citation type="journal article" date="2022" name="Int. J. Syst. Evol. Microbiol.">
        <title>Pseudomonas germanica sp. nov., isolated from Iris germanica rhizomes.</title>
        <authorList>
            <person name="Atanasov K.E."/>
            <person name="Galbis D.M."/>
            <person name="Gallego J."/>
            <person name="Serpico A."/>
            <person name="Bosch M."/>
            <person name="Altabella T."/>
            <person name="Ferrer A."/>
        </authorList>
    </citation>
    <scope>NUCLEOTIDE SEQUENCE [LARGE SCALE GENOMIC DNA]</scope>
    <source>
        <strain evidence="2 3">FIT28</strain>
    </source>
</reference>
<keyword evidence="3" id="KW-1185">Reference proteome</keyword>
<dbReference type="Pfam" id="PF03167">
    <property type="entry name" value="UDG"/>
    <property type="match status" value="1"/>
</dbReference>
<sequence length="221" mass="24977">MKIHPFVGAVASLQFENCFNPYSDRCEIHDRRDAPRRRATTLSAVLRRALEEPVDAIWIGRDLGYRGGRRTGLALTDDVHIIEHTRRWNLELVPERPTIGNAMAERTAAVIWGMLENIDARIFLWNVFPLHPHKSGDPFTNRQHNARERQAGEELLQQLITLLRPSRIVAIGNDAAAAANRIIDSVPVICVRHPSYGGQTQFQKQITELYGPSIKSNGSLF</sequence>
<dbReference type="CDD" id="cd10035">
    <property type="entry name" value="UDG_like"/>
    <property type="match status" value="1"/>
</dbReference>
<dbReference type="InterPro" id="IPR005122">
    <property type="entry name" value="Uracil-DNA_glycosylase-like"/>
</dbReference>
<dbReference type="EMBL" id="CP071586">
    <property type="protein sequence ID" value="QYY84475.1"/>
    <property type="molecule type" value="Genomic_DNA"/>
</dbReference>